<evidence type="ECO:0000256" key="4">
    <source>
        <dbReference type="ARBA" id="ARBA00022827"/>
    </source>
</evidence>
<dbReference type="NCBIfam" id="NF004832">
    <property type="entry name" value="PRK06184.1"/>
    <property type="match status" value="1"/>
</dbReference>
<gene>
    <name evidence="6" type="primary">mhpA_3</name>
    <name evidence="6" type="ORF">Asi03nite_66730</name>
</gene>
<organism evidence="6 7">
    <name type="scientific">Actinoplanes siamensis</name>
    <dbReference type="NCBI Taxonomy" id="1223317"/>
    <lineage>
        <taxon>Bacteria</taxon>
        <taxon>Bacillati</taxon>
        <taxon>Actinomycetota</taxon>
        <taxon>Actinomycetes</taxon>
        <taxon>Micromonosporales</taxon>
        <taxon>Micromonosporaceae</taxon>
        <taxon>Actinoplanes</taxon>
    </lineage>
</organism>
<dbReference type="Pfam" id="PF01494">
    <property type="entry name" value="FAD_binding_3"/>
    <property type="match status" value="1"/>
</dbReference>
<protein>
    <submittedName>
        <fullName evidence="6">3-(3-hydroxyphenyl)propionate hydroxylase</fullName>
    </submittedName>
</protein>
<feature type="domain" description="FAD-binding" evidence="5">
    <location>
        <begin position="9"/>
        <end position="354"/>
    </location>
</feature>
<dbReference type="Proteomes" id="UP000629619">
    <property type="component" value="Unassembled WGS sequence"/>
</dbReference>
<keyword evidence="4" id="KW-0274">FAD</keyword>
<keyword evidence="7" id="KW-1185">Reference proteome</keyword>
<dbReference type="AlphaFoldDB" id="A0A919NEJ7"/>
<evidence type="ECO:0000313" key="6">
    <source>
        <dbReference type="EMBL" id="GIF09135.1"/>
    </source>
</evidence>
<dbReference type="EMBL" id="BOMW01000076">
    <property type="protein sequence ID" value="GIF09135.1"/>
    <property type="molecule type" value="Genomic_DNA"/>
</dbReference>
<dbReference type="InterPro" id="IPR050641">
    <property type="entry name" value="RIFMO-like"/>
</dbReference>
<sequence>MQAVVVRDPVLIVGAGPAGLVTALEFTRRDIDVRIIDRSSAPAGGSRAKGIQPRTLEILESLGVVDAVLEAGGPFPRWRSYRAGQVAWEKSIYELLGIEQPAPIPAVPYPETWMIPQWRTQEILTEALAQRGVRVEYGSALTGLDDDGAGVTATVQQAGQPVQIRASYVVAADGAASVTRTLLGVAFDGITRDDERYLTADVRTSDLDRMYWHNWASTDNPAARVSICPLPGTDVFQFVAPLLPGDEIPELTLATIQRLFDERCEPASVTFDEVLWITAHRANERLADRFRQGRVFLVGDAAHTVPAAGGQGMNTAIGDSHNLVWKLAAVLRGAPDHLLDSYELERRLIAARLMNGLGVADENGETPDIFQLRDHYRASPLSVDVRDIRDGVRAGDRAPDGSLTTVEGSSLRLYDITRDTDLTVLAFGGTDARYRDSIAAGMRVMAIRIIDVDGEFPSSATALRASYGLQDGARALFVIRPDGHIGLAADDTLTERLEEYLRQLFHRDELALAPIAPAGI</sequence>
<dbReference type="PRINTS" id="PR00420">
    <property type="entry name" value="RNGMNOXGNASE"/>
</dbReference>
<comment type="caution">
    <text evidence="6">The sequence shown here is derived from an EMBL/GenBank/DDBJ whole genome shotgun (WGS) entry which is preliminary data.</text>
</comment>
<proteinExistence type="inferred from homology"/>
<dbReference type="PANTHER" id="PTHR43004:SF19">
    <property type="entry name" value="BINDING MONOOXYGENASE, PUTATIVE (JCVI)-RELATED"/>
    <property type="match status" value="1"/>
</dbReference>
<dbReference type="Pfam" id="PF21274">
    <property type="entry name" value="Rng_hyd_C"/>
    <property type="match status" value="1"/>
</dbReference>
<dbReference type="Gene3D" id="3.50.50.60">
    <property type="entry name" value="FAD/NAD(P)-binding domain"/>
    <property type="match status" value="1"/>
</dbReference>
<dbReference type="GO" id="GO:0016709">
    <property type="term" value="F:oxidoreductase activity, acting on paired donors, with incorporation or reduction of molecular oxygen, NAD(P)H as one donor, and incorporation of one atom of oxygen"/>
    <property type="evidence" value="ECO:0007669"/>
    <property type="project" value="UniProtKB-ARBA"/>
</dbReference>
<dbReference type="Gene3D" id="3.40.30.120">
    <property type="match status" value="1"/>
</dbReference>
<dbReference type="Gene3D" id="3.30.70.2450">
    <property type="match status" value="1"/>
</dbReference>
<dbReference type="SUPFAM" id="SSF52833">
    <property type="entry name" value="Thioredoxin-like"/>
    <property type="match status" value="1"/>
</dbReference>
<accession>A0A919NEJ7</accession>
<dbReference type="InterPro" id="IPR036188">
    <property type="entry name" value="FAD/NAD-bd_sf"/>
</dbReference>
<dbReference type="RefSeq" id="WP_203684466.1">
    <property type="nucleotide sequence ID" value="NZ_BOMW01000076.1"/>
</dbReference>
<comment type="cofactor">
    <cofactor evidence="1">
        <name>FAD</name>
        <dbReference type="ChEBI" id="CHEBI:57692"/>
    </cofactor>
</comment>
<dbReference type="InterPro" id="IPR036249">
    <property type="entry name" value="Thioredoxin-like_sf"/>
</dbReference>
<reference evidence="6" key="1">
    <citation type="submission" date="2021-01" db="EMBL/GenBank/DDBJ databases">
        <title>Whole genome shotgun sequence of Actinoplanes siamensis NBRC 109076.</title>
        <authorList>
            <person name="Komaki H."/>
            <person name="Tamura T."/>
        </authorList>
    </citation>
    <scope>NUCLEOTIDE SEQUENCE</scope>
    <source>
        <strain evidence="6">NBRC 109076</strain>
    </source>
</reference>
<name>A0A919NEJ7_9ACTN</name>
<dbReference type="SUPFAM" id="SSF51905">
    <property type="entry name" value="FAD/NAD(P)-binding domain"/>
    <property type="match status" value="1"/>
</dbReference>
<keyword evidence="3" id="KW-0285">Flavoprotein</keyword>
<dbReference type="PANTHER" id="PTHR43004">
    <property type="entry name" value="TRK SYSTEM POTASSIUM UPTAKE PROTEIN"/>
    <property type="match status" value="1"/>
</dbReference>
<evidence type="ECO:0000256" key="2">
    <source>
        <dbReference type="ARBA" id="ARBA00007801"/>
    </source>
</evidence>
<dbReference type="InterPro" id="IPR002938">
    <property type="entry name" value="FAD-bd"/>
</dbReference>
<dbReference type="GO" id="GO:0071949">
    <property type="term" value="F:FAD binding"/>
    <property type="evidence" value="ECO:0007669"/>
    <property type="project" value="InterPro"/>
</dbReference>
<evidence type="ECO:0000259" key="5">
    <source>
        <dbReference type="Pfam" id="PF01494"/>
    </source>
</evidence>
<evidence type="ECO:0000256" key="1">
    <source>
        <dbReference type="ARBA" id="ARBA00001974"/>
    </source>
</evidence>
<comment type="similarity">
    <text evidence="2">Belongs to the PheA/TfdB FAD monooxygenase family.</text>
</comment>
<evidence type="ECO:0000313" key="7">
    <source>
        <dbReference type="Proteomes" id="UP000629619"/>
    </source>
</evidence>
<evidence type="ECO:0000256" key="3">
    <source>
        <dbReference type="ARBA" id="ARBA00022630"/>
    </source>
</evidence>